<proteinExistence type="inferred from homology"/>
<feature type="transmembrane region" description="Helical" evidence="9">
    <location>
        <begin position="88"/>
        <end position="109"/>
    </location>
</feature>
<dbReference type="AlphaFoldDB" id="M9RWQ7"/>
<dbReference type="PANTHER" id="PTHR35011">
    <property type="entry name" value="2,3-DIKETO-L-GULONATE TRAP TRANSPORTER SMALL PERMEASE PROTEIN YIAM"/>
    <property type="match status" value="1"/>
</dbReference>
<evidence type="ECO:0000313" key="12">
    <source>
        <dbReference type="Proteomes" id="UP000004688"/>
    </source>
</evidence>
<keyword evidence="7 9" id="KW-0472">Membrane</keyword>
<dbReference type="HOGENOM" id="CLU_086356_2_1_5"/>
<dbReference type="EMBL" id="CP003744">
    <property type="protein sequence ID" value="AGI74901.1"/>
    <property type="molecule type" value="Genomic_DNA"/>
</dbReference>
<keyword evidence="3" id="KW-1003">Cell membrane</keyword>
<comment type="subcellular location">
    <subcellularLocation>
        <location evidence="1 9">Cell inner membrane</location>
        <topology evidence="1 9">Multi-pass membrane protein</topology>
    </subcellularLocation>
</comment>
<keyword evidence="11" id="KW-0614">Plasmid</keyword>
<feature type="domain" description="Tripartite ATP-independent periplasmic transporters DctQ component" evidence="10">
    <location>
        <begin position="26"/>
        <end position="165"/>
    </location>
</feature>
<dbReference type="InterPro" id="IPR007387">
    <property type="entry name" value="TRAP_DctQ"/>
</dbReference>
<comment type="subunit">
    <text evidence="9">The complex comprises the extracytoplasmic solute receptor protein and the two transmembrane proteins.</text>
</comment>
<evidence type="ECO:0000256" key="4">
    <source>
        <dbReference type="ARBA" id="ARBA00022519"/>
    </source>
</evidence>
<geneLocation type="plasmid" evidence="11 12">
    <name>pOA238_160</name>
</geneLocation>
<keyword evidence="4 9" id="KW-0997">Cell inner membrane</keyword>
<evidence type="ECO:0000256" key="5">
    <source>
        <dbReference type="ARBA" id="ARBA00022692"/>
    </source>
</evidence>
<feature type="transmembrane region" description="Helical" evidence="9">
    <location>
        <begin position="12"/>
        <end position="33"/>
    </location>
</feature>
<reference evidence="11 12" key="1">
    <citation type="journal article" date="2013" name="PLoS ONE">
        <title>Poles Apart: Arctic and Antarctic Octadecabacter strains Share High Genome Plasticity and a New Type of Xanthorhodopsin.</title>
        <authorList>
            <person name="Vollmers J."/>
            <person name="Voget S."/>
            <person name="Dietrich S."/>
            <person name="Gollnow K."/>
            <person name="Smits M."/>
            <person name="Meyer K."/>
            <person name="Brinkhoff T."/>
            <person name="Simon M."/>
            <person name="Daniel R."/>
        </authorList>
    </citation>
    <scope>NUCLEOTIDE SEQUENCE [LARGE SCALE GENOMIC DNA]</scope>
    <source>
        <strain evidence="11 12">238</strain>
        <plasmid evidence="12">Plasmid pOA238_160</plasmid>
    </source>
</reference>
<dbReference type="KEGG" id="oar:OA238_160p0950"/>
<evidence type="ECO:0000256" key="7">
    <source>
        <dbReference type="ARBA" id="ARBA00023136"/>
    </source>
</evidence>
<keyword evidence="5 9" id="KW-0812">Transmembrane</keyword>
<dbReference type="GO" id="GO:0005886">
    <property type="term" value="C:plasma membrane"/>
    <property type="evidence" value="ECO:0007669"/>
    <property type="project" value="UniProtKB-SubCell"/>
</dbReference>
<evidence type="ECO:0000256" key="8">
    <source>
        <dbReference type="ARBA" id="ARBA00038436"/>
    </source>
</evidence>
<dbReference type="Proteomes" id="UP000004688">
    <property type="component" value="Plasmid pOA238_160"/>
</dbReference>
<evidence type="ECO:0000313" key="11">
    <source>
        <dbReference type="EMBL" id="AGI74901.1"/>
    </source>
</evidence>
<evidence type="ECO:0000256" key="1">
    <source>
        <dbReference type="ARBA" id="ARBA00004429"/>
    </source>
</evidence>
<sequence length="200" mass="22449">MMKHRFIDRISVFVGEWAGLLVIAAVLVTVWEIVSRYVFNSPTMWAHVSTTSLTGVTYLVAGAYVLQRGELIRMTFVVERAGPKLRRWLDLLSDATAIFWGAVLVWGSAIQAEKSALNFRDGEWRPETTGGVWDIPIPAAIRVVFFLGVTLFLLQAVVIFYRRIRVILSIDPTTTPITGAEYSEYLEAEALTQELKDGKP</sequence>
<comment type="similarity">
    <text evidence="8 9">Belongs to the TRAP transporter small permease family.</text>
</comment>
<gene>
    <name evidence="11" type="primary">dctQ2</name>
    <name evidence="11" type="ORF">OA238_160p0950</name>
</gene>
<dbReference type="Pfam" id="PF04290">
    <property type="entry name" value="DctQ"/>
    <property type="match status" value="1"/>
</dbReference>
<feature type="transmembrane region" description="Helical" evidence="9">
    <location>
        <begin position="45"/>
        <end position="67"/>
    </location>
</feature>
<dbReference type="GO" id="GO:0022857">
    <property type="term" value="F:transmembrane transporter activity"/>
    <property type="evidence" value="ECO:0007669"/>
    <property type="project" value="UniProtKB-UniRule"/>
</dbReference>
<organism evidence="11 12">
    <name type="scientific">Octadecabacter arcticus 238</name>
    <dbReference type="NCBI Taxonomy" id="391616"/>
    <lineage>
        <taxon>Bacteria</taxon>
        <taxon>Pseudomonadati</taxon>
        <taxon>Pseudomonadota</taxon>
        <taxon>Alphaproteobacteria</taxon>
        <taxon>Rhodobacterales</taxon>
        <taxon>Roseobacteraceae</taxon>
        <taxon>Octadecabacter</taxon>
    </lineage>
</organism>
<protein>
    <recommendedName>
        <fullName evidence="9">TRAP transporter small permease protein</fullName>
    </recommendedName>
</protein>
<keyword evidence="12" id="KW-1185">Reference proteome</keyword>
<dbReference type="InterPro" id="IPR055348">
    <property type="entry name" value="DctQ"/>
</dbReference>
<feature type="transmembrane region" description="Helical" evidence="9">
    <location>
        <begin position="139"/>
        <end position="161"/>
    </location>
</feature>
<name>M9RWQ7_9RHOB</name>
<dbReference type="eggNOG" id="COG4665">
    <property type="taxonomic scope" value="Bacteria"/>
</dbReference>
<evidence type="ECO:0000259" key="10">
    <source>
        <dbReference type="Pfam" id="PF04290"/>
    </source>
</evidence>
<evidence type="ECO:0000256" key="9">
    <source>
        <dbReference type="RuleBase" id="RU369079"/>
    </source>
</evidence>
<keyword evidence="6 9" id="KW-1133">Transmembrane helix</keyword>
<evidence type="ECO:0000256" key="3">
    <source>
        <dbReference type="ARBA" id="ARBA00022475"/>
    </source>
</evidence>
<keyword evidence="2 9" id="KW-0813">Transport</keyword>
<accession>M9RWQ7</accession>
<comment type="function">
    <text evidence="9">Part of the tripartite ATP-independent periplasmic (TRAP) transport system.</text>
</comment>
<evidence type="ECO:0000256" key="6">
    <source>
        <dbReference type="ARBA" id="ARBA00022989"/>
    </source>
</evidence>
<evidence type="ECO:0000256" key="2">
    <source>
        <dbReference type="ARBA" id="ARBA00022448"/>
    </source>
</evidence>